<gene>
    <name evidence="2" type="ORF">B2A_15354</name>
</gene>
<dbReference type="AlphaFoldDB" id="T0ZB93"/>
<organism evidence="2">
    <name type="scientific">mine drainage metagenome</name>
    <dbReference type="NCBI Taxonomy" id="410659"/>
    <lineage>
        <taxon>unclassified sequences</taxon>
        <taxon>metagenomes</taxon>
        <taxon>ecological metagenomes</taxon>
    </lineage>
</organism>
<feature type="domain" description="Insertion element IS150 protein InsJ-like helix-turn-helix" evidence="1">
    <location>
        <begin position="43"/>
        <end position="95"/>
    </location>
</feature>
<dbReference type="InterPro" id="IPR055247">
    <property type="entry name" value="InsJ-like_HTH"/>
</dbReference>
<dbReference type="EMBL" id="AUZZ01011175">
    <property type="protein sequence ID" value="EQD27115.1"/>
    <property type="molecule type" value="Genomic_DNA"/>
</dbReference>
<accession>T0ZB93</accession>
<name>T0ZB93_9ZZZZ</name>
<comment type="caution">
    <text evidence="2">The sequence shown here is derived from an EMBL/GenBank/DDBJ whole genome shotgun (WGS) entry which is preliminary data.</text>
</comment>
<feature type="non-terminal residue" evidence="2">
    <location>
        <position position="140"/>
    </location>
</feature>
<dbReference type="SUPFAM" id="SSF46689">
    <property type="entry name" value="Homeodomain-like"/>
    <property type="match status" value="1"/>
</dbReference>
<dbReference type="Pfam" id="PF13518">
    <property type="entry name" value="HTH_28"/>
    <property type="match status" value="1"/>
</dbReference>
<protein>
    <recommendedName>
        <fullName evidence="1">Insertion element IS150 protein InsJ-like helix-turn-helix domain-containing protein</fullName>
    </recommendedName>
</protein>
<proteinExistence type="predicted"/>
<reference evidence="2" key="2">
    <citation type="journal article" date="2014" name="ISME J.">
        <title>Microbial stratification in low pH oxic and suboxic macroscopic growths along an acid mine drainage.</title>
        <authorList>
            <person name="Mendez-Garcia C."/>
            <person name="Mesa V."/>
            <person name="Sprenger R.R."/>
            <person name="Richter M."/>
            <person name="Diez M.S."/>
            <person name="Solano J."/>
            <person name="Bargiela R."/>
            <person name="Golyshina O.V."/>
            <person name="Manteca A."/>
            <person name="Ramos J.L."/>
            <person name="Gallego J.R."/>
            <person name="Llorente I."/>
            <person name="Martins Dos Santos V.A."/>
            <person name="Jensen O.N."/>
            <person name="Pelaez A.I."/>
            <person name="Sanchez J."/>
            <person name="Ferrer M."/>
        </authorList>
    </citation>
    <scope>NUCLEOTIDE SEQUENCE</scope>
</reference>
<evidence type="ECO:0000313" key="2">
    <source>
        <dbReference type="EMBL" id="EQD27115.1"/>
    </source>
</evidence>
<dbReference type="InterPro" id="IPR009057">
    <property type="entry name" value="Homeodomain-like_sf"/>
</dbReference>
<feature type="non-terminal residue" evidence="2">
    <location>
        <position position="1"/>
    </location>
</feature>
<reference evidence="2" key="1">
    <citation type="submission" date="2013-08" db="EMBL/GenBank/DDBJ databases">
        <authorList>
            <person name="Mendez C."/>
            <person name="Richter M."/>
            <person name="Ferrer M."/>
            <person name="Sanchez J."/>
        </authorList>
    </citation>
    <scope>NUCLEOTIDE SEQUENCE</scope>
</reference>
<evidence type="ECO:0000259" key="1">
    <source>
        <dbReference type="Pfam" id="PF13518"/>
    </source>
</evidence>
<sequence>YDIQREGMMGRTTARARLVLDAEEKERLTRLSQSRTAPGREIERACVLLKYAEGKSLSDIHRELGLSRPSIYKCIDKALAAGISEGLKDQYHRPKEPEITEAAKSWVVSLACTQPKDHGCAAELWTLSALTDCVHGQAEQ</sequence>